<dbReference type="PANTHER" id="PTHR11468:SF28">
    <property type="entry name" value="ALPHA-GLUCAN PHOSPHORYLASE 1"/>
    <property type="match status" value="1"/>
</dbReference>
<evidence type="ECO:0000256" key="2">
    <source>
        <dbReference type="RuleBase" id="RU000587"/>
    </source>
</evidence>
<gene>
    <name evidence="3" type="ORF">Tco_0951017</name>
</gene>
<dbReference type="Pfam" id="PF00343">
    <property type="entry name" value="Phosphorylase"/>
    <property type="match status" value="1"/>
</dbReference>
<sequence>MSKNLFVVGGHVVNGVAENVLNDFYKLWPDKFQNKTDRVTLREWISYCNPDLRKIVTEWTGGARFRSVRHETLLMQKSVTPLQPNKSRTSNEVHDVTNIPDKATNTLTIVNDIKSIQIQSINQIGSSGNSERHKTLDEGAARKKIQLDHILLETTWLANPTSLTSLLWSDNQPEASVKLDSIITVREMLRRYLSAYRFVIHGQPITETLSSSGTSGGKPKLTQSIAEDQDRQAFVYNMIVPIFCEEIYVHSLWFTSSDSPRQLLQ</sequence>
<name>A0ABQ5DVE2_9ASTR</name>
<dbReference type="EMBL" id="BQNB010015634">
    <property type="protein sequence ID" value="GJT42302.1"/>
    <property type="molecule type" value="Genomic_DNA"/>
</dbReference>
<dbReference type="Proteomes" id="UP001151760">
    <property type="component" value="Unassembled WGS sequence"/>
</dbReference>
<dbReference type="PANTHER" id="PTHR11468">
    <property type="entry name" value="GLYCOGEN PHOSPHORYLASE"/>
    <property type="match status" value="1"/>
</dbReference>
<dbReference type="InterPro" id="IPR000811">
    <property type="entry name" value="Glyco_trans_35"/>
</dbReference>
<keyword evidence="2" id="KW-0808">Transferase</keyword>
<keyword evidence="2" id="KW-0328">Glycosyltransferase</keyword>
<comment type="function">
    <text evidence="2">Allosteric enzyme that catalyzes the rate-limiting step in glycogen catabolism, the phosphorolytic cleavage of glycogen to produce glucose-1-phosphate, and plays a central role in maintaining cellular and organismal glucose homeostasis.</text>
</comment>
<dbReference type="Gene3D" id="3.40.50.2000">
    <property type="entry name" value="Glycogen Phosphorylase B"/>
    <property type="match status" value="1"/>
</dbReference>
<keyword evidence="4" id="KW-1185">Reference proteome</keyword>
<keyword evidence="2" id="KW-0119">Carbohydrate metabolism</keyword>
<dbReference type="SUPFAM" id="SSF53756">
    <property type="entry name" value="UDP-Glycosyltransferase/glycogen phosphorylase"/>
    <property type="match status" value="1"/>
</dbReference>
<dbReference type="EC" id="2.4.1.1" evidence="2"/>
<comment type="caution">
    <text evidence="3">The sequence shown here is derived from an EMBL/GenBank/DDBJ whole genome shotgun (WGS) entry which is preliminary data.</text>
</comment>
<dbReference type="InterPro" id="IPR027417">
    <property type="entry name" value="P-loop_NTPase"/>
</dbReference>
<comment type="cofactor">
    <cofactor evidence="2">
        <name>pyridoxal 5'-phosphate</name>
        <dbReference type="ChEBI" id="CHEBI:597326"/>
    </cofactor>
</comment>
<accession>A0ABQ5DVE2</accession>
<protein>
    <recommendedName>
        <fullName evidence="2">Alpha-1,4 glucan phosphorylase</fullName>
        <ecNumber evidence="2">2.4.1.1</ecNumber>
    </recommendedName>
</protein>
<proteinExistence type="inferred from homology"/>
<comment type="similarity">
    <text evidence="1 2">Belongs to the glycogen phosphorylase family.</text>
</comment>
<evidence type="ECO:0000313" key="3">
    <source>
        <dbReference type="EMBL" id="GJT42302.1"/>
    </source>
</evidence>
<dbReference type="Gene3D" id="3.40.50.300">
    <property type="entry name" value="P-loop containing nucleotide triphosphate hydrolases"/>
    <property type="match status" value="1"/>
</dbReference>
<organism evidence="3 4">
    <name type="scientific">Tanacetum coccineum</name>
    <dbReference type="NCBI Taxonomy" id="301880"/>
    <lineage>
        <taxon>Eukaryota</taxon>
        <taxon>Viridiplantae</taxon>
        <taxon>Streptophyta</taxon>
        <taxon>Embryophyta</taxon>
        <taxon>Tracheophyta</taxon>
        <taxon>Spermatophyta</taxon>
        <taxon>Magnoliopsida</taxon>
        <taxon>eudicotyledons</taxon>
        <taxon>Gunneridae</taxon>
        <taxon>Pentapetalae</taxon>
        <taxon>asterids</taxon>
        <taxon>campanulids</taxon>
        <taxon>Asterales</taxon>
        <taxon>Asteraceae</taxon>
        <taxon>Asteroideae</taxon>
        <taxon>Anthemideae</taxon>
        <taxon>Anthemidinae</taxon>
        <taxon>Tanacetum</taxon>
    </lineage>
</organism>
<comment type="catalytic activity">
    <reaction evidence="2">
        <text>[(1-&gt;4)-alpha-D-glucosyl](n) + phosphate = [(1-&gt;4)-alpha-D-glucosyl](n-1) + alpha-D-glucose 1-phosphate</text>
        <dbReference type="Rhea" id="RHEA:41732"/>
        <dbReference type="Rhea" id="RHEA-COMP:9584"/>
        <dbReference type="Rhea" id="RHEA-COMP:9586"/>
        <dbReference type="ChEBI" id="CHEBI:15444"/>
        <dbReference type="ChEBI" id="CHEBI:43474"/>
        <dbReference type="ChEBI" id="CHEBI:58601"/>
        <dbReference type="EC" id="2.4.1.1"/>
    </reaction>
</comment>
<reference evidence="3" key="1">
    <citation type="journal article" date="2022" name="Int. J. Mol. Sci.">
        <title>Draft Genome of Tanacetum Coccineum: Genomic Comparison of Closely Related Tanacetum-Family Plants.</title>
        <authorList>
            <person name="Yamashiro T."/>
            <person name="Shiraishi A."/>
            <person name="Nakayama K."/>
            <person name="Satake H."/>
        </authorList>
    </citation>
    <scope>NUCLEOTIDE SEQUENCE</scope>
</reference>
<keyword evidence="2" id="KW-0663">Pyridoxal phosphate</keyword>
<reference evidence="3" key="2">
    <citation type="submission" date="2022-01" db="EMBL/GenBank/DDBJ databases">
        <authorList>
            <person name="Yamashiro T."/>
            <person name="Shiraishi A."/>
            <person name="Satake H."/>
            <person name="Nakayama K."/>
        </authorList>
    </citation>
    <scope>NUCLEOTIDE SEQUENCE</scope>
</reference>
<evidence type="ECO:0000313" key="4">
    <source>
        <dbReference type="Proteomes" id="UP001151760"/>
    </source>
</evidence>
<evidence type="ECO:0000256" key="1">
    <source>
        <dbReference type="ARBA" id="ARBA00006047"/>
    </source>
</evidence>